<accession>A0A4U1CG40</accession>
<keyword evidence="4" id="KW-0862">Zinc</keyword>
<dbReference type="GO" id="GO:0004222">
    <property type="term" value="F:metalloendopeptidase activity"/>
    <property type="evidence" value="ECO:0007669"/>
    <property type="project" value="InterPro"/>
</dbReference>
<proteinExistence type="predicted"/>
<protein>
    <recommendedName>
        <fullName evidence="5">Peptidase M10 metallopeptidase domain-containing protein</fullName>
    </recommendedName>
</protein>
<evidence type="ECO:0000256" key="3">
    <source>
        <dbReference type="ARBA" id="ARBA00022801"/>
    </source>
</evidence>
<dbReference type="EMBL" id="SWBR01000005">
    <property type="protein sequence ID" value="TKC05609.1"/>
    <property type="molecule type" value="Genomic_DNA"/>
</dbReference>
<dbReference type="AlphaFoldDB" id="A0A4U1CG40"/>
<evidence type="ECO:0000256" key="2">
    <source>
        <dbReference type="ARBA" id="ARBA00022723"/>
    </source>
</evidence>
<reference evidence="6 7" key="1">
    <citation type="submission" date="2019-04" db="EMBL/GenBank/DDBJ databases">
        <title>Pedobacter sp. RP-3-22 sp. nov., isolated from Arctic soil.</title>
        <authorList>
            <person name="Dahal R.H."/>
            <person name="Kim D.-U."/>
        </authorList>
    </citation>
    <scope>NUCLEOTIDE SEQUENCE [LARGE SCALE GENOMIC DNA]</scope>
    <source>
        <strain evidence="6 7">RP-3-22</strain>
    </source>
</reference>
<dbReference type="Gene3D" id="3.40.390.10">
    <property type="entry name" value="Collagenase (Catalytic Domain)"/>
    <property type="match status" value="1"/>
</dbReference>
<gene>
    <name evidence="6" type="ORF">FA048_17985</name>
</gene>
<keyword evidence="2" id="KW-0479">Metal-binding</keyword>
<comment type="caution">
    <text evidence="6">The sequence shown here is derived from an EMBL/GenBank/DDBJ whole genome shotgun (WGS) entry which is preliminary data.</text>
</comment>
<dbReference type="GO" id="GO:0006508">
    <property type="term" value="P:proteolysis"/>
    <property type="evidence" value="ECO:0007669"/>
    <property type="project" value="UniProtKB-KW"/>
</dbReference>
<dbReference type="OrthoDB" id="763762at2"/>
<evidence type="ECO:0000313" key="7">
    <source>
        <dbReference type="Proteomes" id="UP000309488"/>
    </source>
</evidence>
<dbReference type="RefSeq" id="WP_136843714.1">
    <property type="nucleotide sequence ID" value="NZ_SWBR01000005.1"/>
</dbReference>
<organism evidence="6 7">
    <name type="scientific">Pedobacter polaris</name>
    <dbReference type="NCBI Taxonomy" id="2571273"/>
    <lineage>
        <taxon>Bacteria</taxon>
        <taxon>Pseudomonadati</taxon>
        <taxon>Bacteroidota</taxon>
        <taxon>Sphingobacteriia</taxon>
        <taxon>Sphingobacteriales</taxon>
        <taxon>Sphingobacteriaceae</taxon>
        <taxon>Pedobacter</taxon>
    </lineage>
</organism>
<feature type="domain" description="Peptidase M10 metallopeptidase" evidence="5">
    <location>
        <begin position="337"/>
        <end position="384"/>
    </location>
</feature>
<keyword evidence="3" id="KW-0378">Hydrolase</keyword>
<evidence type="ECO:0000256" key="4">
    <source>
        <dbReference type="ARBA" id="ARBA00022833"/>
    </source>
</evidence>
<dbReference type="Pfam" id="PF00413">
    <property type="entry name" value="Peptidase_M10"/>
    <property type="match status" value="1"/>
</dbReference>
<dbReference type="InterPro" id="IPR024079">
    <property type="entry name" value="MetalloPept_cat_dom_sf"/>
</dbReference>
<evidence type="ECO:0000259" key="5">
    <source>
        <dbReference type="Pfam" id="PF00413"/>
    </source>
</evidence>
<evidence type="ECO:0000313" key="6">
    <source>
        <dbReference type="EMBL" id="TKC05609.1"/>
    </source>
</evidence>
<dbReference type="GO" id="GO:0008270">
    <property type="term" value="F:zinc ion binding"/>
    <property type="evidence" value="ECO:0007669"/>
    <property type="project" value="InterPro"/>
</dbReference>
<dbReference type="Proteomes" id="UP000309488">
    <property type="component" value="Unassembled WGS sequence"/>
</dbReference>
<dbReference type="SUPFAM" id="SSF55486">
    <property type="entry name" value="Metalloproteases ('zincins'), catalytic domain"/>
    <property type="match status" value="1"/>
</dbReference>
<dbReference type="GO" id="GO:0031012">
    <property type="term" value="C:extracellular matrix"/>
    <property type="evidence" value="ECO:0007669"/>
    <property type="project" value="InterPro"/>
</dbReference>
<evidence type="ECO:0000256" key="1">
    <source>
        <dbReference type="ARBA" id="ARBA00022670"/>
    </source>
</evidence>
<keyword evidence="7" id="KW-1185">Reference proteome</keyword>
<keyword evidence="1" id="KW-0645">Protease</keyword>
<dbReference type="InterPro" id="IPR001818">
    <property type="entry name" value="Pept_M10_metallopeptidase"/>
</dbReference>
<name>A0A4U1CG40_9SPHI</name>
<sequence length="482" mass="52818">MKKYIFFLIFTFIAPILKAQVSLLQFEIAANYLSSNKLVVNDPSVITDFKFYISLQRAAASTGGYVSGNCTVTLLYTENPNNLTEAFPGGSDYESDPSTIELMTPKNVTSTDYSNATANFDAFKQLSAKLPAGKTSGRIILRYKYYSTNYNRDVIKYSSVRYNINQPVVNPPSGIDPAIITKIQAMGFNTNGIANFSSTHYLVENDVLIKKSSLNISNPMYSINNDKVHNINILLDQSILVHNMWPSAILLAVEVWNSTPNCDVKLNLIYSDSNYNPLPETDILIKGDDGLLASTLVTVAEFPNGDGKSGNSILINTDFKDPSTNSFINSDRAARKVIHAIGHSLGLNHNNSSSSIMNGSTGVVNLEVYPILHNYDVALINALYSINPNSLIVPYIGGASTLNTNGQFTYIMSYLSKESGVYYKWEIVGINGTNYNYEFTDDTDGILSEMAIADAGNYQLKCTISGGKYATPVTATKNITVL</sequence>